<feature type="transmembrane region" description="Helical" evidence="2">
    <location>
        <begin position="75"/>
        <end position="96"/>
    </location>
</feature>
<dbReference type="InterPro" id="IPR019251">
    <property type="entry name" value="DUF2231_TM"/>
</dbReference>
<evidence type="ECO:0000313" key="5">
    <source>
        <dbReference type="Proteomes" id="UP000624709"/>
    </source>
</evidence>
<name>A0ABQ4BCS7_9ACTN</name>
<feature type="transmembrane region" description="Helical" evidence="2">
    <location>
        <begin position="12"/>
        <end position="33"/>
    </location>
</feature>
<sequence length="160" mass="16766">MQSRLRLGGNPVQPLLLMFPLGFFTVAALLDLATQLGAPTLVGTLAFWNVLAGLLGGVLAAVAGSVDAVGDPRRALILLLDMGVLVAFAVLALVRVRSGDRVVAPGVLLLEVLGCATAVASAWYGGRLDPNRPPRMRRPASEPTDDSAGVSPIRKGRYER</sequence>
<feature type="domain" description="DUF2231" evidence="3">
    <location>
        <begin position="9"/>
        <end position="128"/>
    </location>
</feature>
<evidence type="ECO:0000256" key="1">
    <source>
        <dbReference type="SAM" id="MobiDB-lite"/>
    </source>
</evidence>
<dbReference type="RefSeq" id="WP_203826822.1">
    <property type="nucleotide sequence ID" value="NZ_BAAATY010000078.1"/>
</dbReference>
<dbReference type="Pfam" id="PF09990">
    <property type="entry name" value="DUF2231"/>
    <property type="match status" value="1"/>
</dbReference>
<feature type="transmembrane region" description="Helical" evidence="2">
    <location>
        <begin position="102"/>
        <end position="126"/>
    </location>
</feature>
<organism evidence="4 5">
    <name type="scientific">Actinoplanes palleronii</name>
    <dbReference type="NCBI Taxonomy" id="113570"/>
    <lineage>
        <taxon>Bacteria</taxon>
        <taxon>Bacillati</taxon>
        <taxon>Actinomycetota</taxon>
        <taxon>Actinomycetes</taxon>
        <taxon>Micromonosporales</taxon>
        <taxon>Micromonosporaceae</taxon>
        <taxon>Actinoplanes</taxon>
    </lineage>
</organism>
<feature type="region of interest" description="Disordered" evidence="1">
    <location>
        <begin position="130"/>
        <end position="160"/>
    </location>
</feature>
<keyword evidence="2" id="KW-1133">Transmembrane helix</keyword>
<keyword evidence="2" id="KW-0472">Membrane</keyword>
<reference evidence="4 5" key="1">
    <citation type="submission" date="2021-01" db="EMBL/GenBank/DDBJ databases">
        <title>Whole genome shotgun sequence of Actinoplanes palleronii NBRC 14916.</title>
        <authorList>
            <person name="Komaki H."/>
            <person name="Tamura T."/>
        </authorList>
    </citation>
    <scope>NUCLEOTIDE SEQUENCE [LARGE SCALE GENOMIC DNA]</scope>
    <source>
        <strain evidence="4 5">NBRC 14916</strain>
    </source>
</reference>
<feature type="transmembrane region" description="Helical" evidence="2">
    <location>
        <begin position="45"/>
        <end position="63"/>
    </location>
</feature>
<comment type="caution">
    <text evidence="4">The sequence shown here is derived from an EMBL/GenBank/DDBJ whole genome shotgun (WGS) entry which is preliminary data.</text>
</comment>
<keyword evidence="5" id="KW-1185">Reference proteome</keyword>
<dbReference type="Proteomes" id="UP000624709">
    <property type="component" value="Unassembled WGS sequence"/>
</dbReference>
<accession>A0ABQ4BCS7</accession>
<keyword evidence="2" id="KW-0812">Transmembrane</keyword>
<evidence type="ECO:0000313" key="4">
    <source>
        <dbReference type="EMBL" id="GIE68494.1"/>
    </source>
</evidence>
<evidence type="ECO:0000256" key="2">
    <source>
        <dbReference type="SAM" id="Phobius"/>
    </source>
</evidence>
<evidence type="ECO:0000259" key="3">
    <source>
        <dbReference type="Pfam" id="PF09990"/>
    </source>
</evidence>
<gene>
    <name evidence="4" type="ORF">Apa02nite_046020</name>
</gene>
<protein>
    <recommendedName>
        <fullName evidence="3">DUF2231 domain-containing protein</fullName>
    </recommendedName>
</protein>
<dbReference type="EMBL" id="BOMS01000066">
    <property type="protein sequence ID" value="GIE68494.1"/>
    <property type="molecule type" value="Genomic_DNA"/>
</dbReference>
<proteinExistence type="predicted"/>